<evidence type="ECO:0000313" key="4">
    <source>
        <dbReference type="Proteomes" id="UP000273982"/>
    </source>
</evidence>
<dbReference type="SUPFAM" id="SSF50249">
    <property type="entry name" value="Nucleic acid-binding proteins"/>
    <property type="match status" value="1"/>
</dbReference>
<gene>
    <name evidence="3" type="ORF">EHO51_15495</name>
</gene>
<dbReference type="InterPro" id="IPR011129">
    <property type="entry name" value="CSD"/>
</dbReference>
<evidence type="ECO:0000259" key="2">
    <source>
        <dbReference type="PROSITE" id="PS51857"/>
    </source>
</evidence>
<name>A0A3G8M7R1_9HYPH</name>
<dbReference type="AlphaFoldDB" id="A0A3G8M7R1"/>
<dbReference type="SMART" id="SM00357">
    <property type="entry name" value="CSP"/>
    <property type="match status" value="1"/>
</dbReference>
<proteinExistence type="predicted"/>
<dbReference type="EMBL" id="CP034086">
    <property type="protein sequence ID" value="AZG78029.1"/>
    <property type="molecule type" value="Genomic_DNA"/>
</dbReference>
<dbReference type="KEGG" id="mros:EHO51_15495"/>
<evidence type="ECO:0000313" key="3">
    <source>
        <dbReference type="EMBL" id="AZG78029.1"/>
    </source>
</evidence>
<dbReference type="InterPro" id="IPR036567">
    <property type="entry name" value="RHF-like"/>
</dbReference>
<dbReference type="PROSITE" id="PS51857">
    <property type="entry name" value="CSD_2"/>
    <property type="match status" value="1"/>
</dbReference>
<dbReference type="InterPro" id="IPR002059">
    <property type="entry name" value="CSP_DNA-bd"/>
</dbReference>
<dbReference type="GO" id="GO:0005829">
    <property type="term" value="C:cytosol"/>
    <property type="evidence" value="ECO:0007669"/>
    <property type="project" value="UniProtKB-ARBA"/>
</dbReference>
<reference evidence="3 4" key="1">
    <citation type="submission" date="2018-11" db="EMBL/GenBank/DDBJ databases">
        <title>Genome squencing of methanotrophic bacteria isolated from alkaline groundwater in Korea.</title>
        <authorList>
            <person name="Nguyen L.N."/>
        </authorList>
    </citation>
    <scope>NUCLEOTIDE SEQUENCE [LARGE SCALE GENOMIC DNA]</scope>
    <source>
        <strain evidence="3 4">GW6</strain>
    </source>
</reference>
<dbReference type="GO" id="GO:0003676">
    <property type="term" value="F:nucleic acid binding"/>
    <property type="evidence" value="ECO:0007669"/>
    <property type="project" value="InterPro"/>
</dbReference>
<dbReference type="Proteomes" id="UP000273982">
    <property type="component" value="Chromosome"/>
</dbReference>
<organism evidence="3 4">
    <name type="scientific">Methylocystis rosea</name>
    <dbReference type="NCBI Taxonomy" id="173366"/>
    <lineage>
        <taxon>Bacteria</taxon>
        <taxon>Pseudomonadati</taxon>
        <taxon>Pseudomonadota</taxon>
        <taxon>Alphaproteobacteria</taxon>
        <taxon>Hyphomicrobiales</taxon>
        <taxon>Methylocystaceae</taxon>
        <taxon>Methylocystis</taxon>
    </lineage>
</organism>
<feature type="compositionally biased region" description="Polar residues" evidence="1">
    <location>
        <begin position="178"/>
        <end position="192"/>
    </location>
</feature>
<dbReference type="Pfam" id="PF00313">
    <property type="entry name" value="CSD"/>
    <property type="match status" value="1"/>
</dbReference>
<dbReference type="Gene3D" id="3.30.160.100">
    <property type="entry name" value="Ribosome hibernation promotion factor-like"/>
    <property type="match status" value="1"/>
</dbReference>
<accession>A0A3G8M7R1</accession>
<evidence type="ECO:0000256" key="1">
    <source>
        <dbReference type="SAM" id="MobiDB-lite"/>
    </source>
</evidence>
<dbReference type="RefSeq" id="WP_124739638.1">
    <property type="nucleotide sequence ID" value="NZ_CP034086.1"/>
</dbReference>
<protein>
    <submittedName>
        <fullName evidence="3">HPF/RaiA family ribosome-associated protein</fullName>
    </submittedName>
</protein>
<dbReference type="InterPro" id="IPR012340">
    <property type="entry name" value="NA-bd_OB-fold"/>
</dbReference>
<dbReference type="SUPFAM" id="SSF69754">
    <property type="entry name" value="Ribosome binding protein Y (YfiA homologue)"/>
    <property type="match status" value="1"/>
</dbReference>
<dbReference type="Pfam" id="PF02482">
    <property type="entry name" value="Ribosomal_S30AE"/>
    <property type="match status" value="1"/>
</dbReference>
<feature type="domain" description="CSD" evidence="2">
    <location>
        <begin position="117"/>
        <end position="181"/>
    </location>
</feature>
<feature type="region of interest" description="Disordered" evidence="1">
    <location>
        <begin position="168"/>
        <end position="192"/>
    </location>
</feature>
<sequence length="192" mass="21710">METAPEIDFIDMEPRPELGAKIVAKLAQLEKVYGRMTACRVVAKGPSGHHRTGGQHHFTIYIALPDGREVSVERTPDADERFMDAEFALNDAFRRARRQLRDQSRQIRGKVKHHETVPTAVVKSVFRADGFGFLESEDGREIYFHRNSVAEPGFDALKIGERVEFLEGQGREGPQARRVQSLNEIAPRLTSQ</sequence>
<dbReference type="Gene3D" id="2.40.50.140">
    <property type="entry name" value="Nucleic acid-binding proteins"/>
    <property type="match status" value="1"/>
</dbReference>
<dbReference type="InterPro" id="IPR003489">
    <property type="entry name" value="RHF/RaiA"/>
</dbReference>